<feature type="region of interest" description="Disordered" evidence="7">
    <location>
        <begin position="71"/>
        <end position="256"/>
    </location>
</feature>
<dbReference type="SUPFAM" id="SSF54791">
    <property type="entry name" value="Eukaryotic type KH-domain (KH-domain type I)"/>
    <property type="match status" value="1"/>
</dbReference>
<dbReference type="InterPro" id="IPR047086">
    <property type="entry name" value="SF1-HH_sf"/>
</dbReference>
<keyword evidence="6" id="KW-0747">Spliceosome</keyword>
<feature type="region of interest" description="Disordered" evidence="7">
    <location>
        <begin position="375"/>
        <end position="408"/>
    </location>
</feature>
<dbReference type="Pfam" id="PF16275">
    <property type="entry name" value="SF1-HH"/>
    <property type="match status" value="1"/>
</dbReference>
<gene>
    <name evidence="9" type="ORF">FNF27_02975</name>
</gene>
<dbReference type="GO" id="GO:0005681">
    <property type="term" value="C:spliceosomal complex"/>
    <property type="evidence" value="ECO:0007669"/>
    <property type="project" value="UniProtKB-KW"/>
</dbReference>
<keyword evidence="1 6" id="KW-0479">Metal-binding</keyword>
<keyword evidence="2 6" id="KW-0863">Zinc-finger</keyword>
<keyword evidence="4 5" id="KW-0694">RNA-binding</keyword>
<feature type="compositionally biased region" description="Acidic residues" evidence="7">
    <location>
        <begin position="185"/>
        <end position="194"/>
    </location>
</feature>
<comment type="similarity">
    <text evidence="6">Belongs to the BBP/SF1 family.</text>
</comment>
<feature type="region of interest" description="Disordered" evidence="7">
    <location>
        <begin position="293"/>
        <end position="328"/>
    </location>
</feature>
<dbReference type="GO" id="GO:0003729">
    <property type="term" value="F:mRNA binding"/>
    <property type="evidence" value="ECO:0007669"/>
    <property type="project" value="TreeGrafter"/>
</dbReference>
<dbReference type="Pfam" id="PF22675">
    <property type="entry name" value="KH-I_KHDC4-BBP"/>
    <property type="match status" value="1"/>
</dbReference>
<dbReference type="CDD" id="cd02395">
    <property type="entry name" value="KH-I_BBP"/>
    <property type="match status" value="1"/>
</dbReference>
<keyword evidence="3 6" id="KW-0862">Zinc</keyword>
<dbReference type="InterPro" id="IPR036612">
    <property type="entry name" value="KH_dom_type_1_sf"/>
</dbReference>
<feature type="domain" description="K Homology" evidence="8">
    <location>
        <begin position="435"/>
        <end position="527"/>
    </location>
</feature>
<feature type="compositionally biased region" description="Basic and acidic residues" evidence="7">
    <location>
        <begin position="375"/>
        <end position="384"/>
    </location>
</feature>
<feature type="compositionally biased region" description="Low complexity" evidence="7">
    <location>
        <begin position="95"/>
        <end position="135"/>
    </location>
</feature>
<keyword evidence="6" id="KW-0507">mRNA processing</keyword>
<feature type="region of interest" description="Disordered" evidence="7">
    <location>
        <begin position="627"/>
        <end position="684"/>
    </location>
</feature>
<comment type="subcellular location">
    <subcellularLocation>
        <location evidence="6">Nucleus</location>
    </subcellularLocation>
</comment>
<keyword evidence="6" id="KW-0508">mRNA splicing</keyword>
<comment type="caution">
    <text evidence="9">The sequence shown here is derived from an EMBL/GenBank/DDBJ whole genome shotgun (WGS) entry which is preliminary data.</text>
</comment>
<feature type="compositionally biased region" description="Basic and acidic residues" evidence="7">
    <location>
        <begin position="483"/>
        <end position="496"/>
    </location>
</feature>
<reference evidence="9 10" key="1">
    <citation type="submission" date="2019-07" db="EMBL/GenBank/DDBJ databases">
        <title>Genomes of Cafeteria roenbergensis.</title>
        <authorList>
            <person name="Fischer M.G."/>
            <person name="Hackl T."/>
            <person name="Roman M."/>
        </authorList>
    </citation>
    <scope>NUCLEOTIDE SEQUENCE [LARGE SCALE GENOMIC DNA]</scope>
    <source>
        <strain evidence="9 10">E4-10P</strain>
    </source>
</reference>
<feature type="compositionally biased region" description="Basic residues" evidence="7">
    <location>
        <begin position="313"/>
        <end position="322"/>
    </location>
</feature>
<dbReference type="PROSITE" id="PS50084">
    <property type="entry name" value="KH_TYPE_1"/>
    <property type="match status" value="1"/>
</dbReference>
<dbReference type="Proteomes" id="UP000322899">
    <property type="component" value="Unassembled WGS sequence"/>
</dbReference>
<feature type="region of interest" description="Disordered" evidence="7">
    <location>
        <begin position="475"/>
        <end position="503"/>
    </location>
</feature>
<feature type="compositionally biased region" description="Low complexity" evidence="7">
    <location>
        <begin position="297"/>
        <end position="312"/>
    </location>
</feature>
<feature type="compositionally biased region" description="Acidic residues" evidence="7">
    <location>
        <begin position="147"/>
        <end position="160"/>
    </location>
</feature>
<dbReference type="GO" id="GO:0008270">
    <property type="term" value="F:zinc ion binding"/>
    <property type="evidence" value="ECO:0007669"/>
    <property type="project" value="UniProtKB-UniRule"/>
</dbReference>
<dbReference type="EMBL" id="VLTO01000013">
    <property type="protein sequence ID" value="KAA0175565.1"/>
    <property type="molecule type" value="Genomic_DNA"/>
</dbReference>
<proteinExistence type="inferred from homology"/>
<dbReference type="InterPro" id="IPR045071">
    <property type="entry name" value="BBP-like"/>
</dbReference>
<dbReference type="Gene3D" id="6.10.140.1790">
    <property type="match status" value="1"/>
</dbReference>
<dbReference type="GO" id="GO:0000398">
    <property type="term" value="P:mRNA splicing, via spliceosome"/>
    <property type="evidence" value="ECO:0007669"/>
    <property type="project" value="UniProtKB-UniRule"/>
</dbReference>
<protein>
    <recommendedName>
        <fullName evidence="6">Branchpoint-bridging protein</fullName>
    </recommendedName>
</protein>
<dbReference type="PANTHER" id="PTHR11208:SF45">
    <property type="entry name" value="SPLICING FACTOR 1"/>
    <property type="match status" value="1"/>
</dbReference>
<sequence>MDNSEQSALEAAQENRAQVQAIHRPLKLWYNGTPAGAALKASGMGSFPTFWQDLADWPHFREVRKAYHANPEGAEVPTRAVAEASEPGEEDAKPAAEATAAASTAAPETDASAAAATAAGAPAKPDGATGAAPAAAKDDGSGTGGGNDDDDDDDDDDDIEAPPMLVSLSDAMPAQETSMLHADQYEQDDEAEAEEERRQAEEEERRRAAKEAAKLAARVQAAPGSGPGPIAPKAGGAEAQPPATKPSRGRGRWGTEVVAVAKRPAPQVLAGTREAESIAFAYKPLLDELAERRAARGEASSGSSGGAPPAQSSKRRKRRRRWQSSDDTSSLFGARVVPAVLAMMPRGLTGRQQRVFLLKVQKEELLMRSARVAEDAKARAEDPARSPSPPAQYDSNGMRTNSREQRMRAALNKRKLECDEWIAQLNPASCGARGPTFKRKVYIPYKRYPEHNFIGQIIGPRGATQQQLERETGCKISIRGRGSRKEGKARRDGAPHEDDDDEAHVMLLGPDLYAIEGAVKVIEKMLIPDTDDAIMEAHKNRQLIQLAKVNGTYKRDEMALIAMQQAAESGKAASENRADQIYHMLDVRPEQRSEEDRQYIELMATLGDKTAIALKAKDARAGFSAAAPGTAAAPSSSTSAGKPAAFVPKSGAASAPGATAMPAAAAGAMARPAVAPSASQPVLR</sequence>
<evidence type="ECO:0000256" key="5">
    <source>
        <dbReference type="PROSITE-ProRule" id="PRU00117"/>
    </source>
</evidence>
<evidence type="ECO:0000256" key="3">
    <source>
        <dbReference type="ARBA" id="ARBA00022833"/>
    </source>
</evidence>
<dbReference type="InterPro" id="IPR004087">
    <property type="entry name" value="KH_dom"/>
</dbReference>
<organism evidence="9 10">
    <name type="scientific">Cafeteria roenbergensis</name>
    <name type="common">Marine flagellate</name>
    <dbReference type="NCBI Taxonomy" id="33653"/>
    <lineage>
        <taxon>Eukaryota</taxon>
        <taxon>Sar</taxon>
        <taxon>Stramenopiles</taxon>
        <taxon>Bigyra</taxon>
        <taxon>Opalozoa</taxon>
        <taxon>Bicosoecida</taxon>
        <taxon>Cafeteriaceae</taxon>
        <taxon>Cafeteria</taxon>
    </lineage>
</organism>
<evidence type="ECO:0000256" key="1">
    <source>
        <dbReference type="ARBA" id="ARBA00022723"/>
    </source>
</evidence>
<dbReference type="InterPro" id="IPR055256">
    <property type="entry name" value="KH_1_KHDC4/BBP-like"/>
</dbReference>
<feature type="compositionally biased region" description="Low complexity" evidence="7">
    <location>
        <begin position="214"/>
        <end position="224"/>
    </location>
</feature>
<dbReference type="Gene3D" id="3.30.1370.10">
    <property type="entry name" value="K Homology domain, type 1"/>
    <property type="match status" value="1"/>
</dbReference>
<dbReference type="OrthoDB" id="6777263at2759"/>
<feature type="compositionally biased region" description="Basic and acidic residues" evidence="7">
    <location>
        <begin position="195"/>
        <end position="213"/>
    </location>
</feature>
<evidence type="ECO:0000259" key="8">
    <source>
        <dbReference type="SMART" id="SM00322"/>
    </source>
</evidence>
<dbReference type="GO" id="GO:0045131">
    <property type="term" value="F:pre-mRNA branch point binding"/>
    <property type="evidence" value="ECO:0007669"/>
    <property type="project" value="UniProtKB-UniRule"/>
</dbReference>
<accession>A0A5A8ECK5</accession>
<keyword evidence="6" id="KW-0539">Nucleus</keyword>
<dbReference type="InterPro" id="IPR032570">
    <property type="entry name" value="SF1-HH"/>
</dbReference>
<dbReference type="GO" id="GO:0048024">
    <property type="term" value="P:regulation of mRNA splicing, via spliceosome"/>
    <property type="evidence" value="ECO:0007669"/>
    <property type="project" value="TreeGrafter"/>
</dbReference>
<evidence type="ECO:0000313" key="9">
    <source>
        <dbReference type="EMBL" id="KAA0175565.1"/>
    </source>
</evidence>
<evidence type="ECO:0000313" key="10">
    <source>
        <dbReference type="Proteomes" id="UP000322899"/>
    </source>
</evidence>
<evidence type="ECO:0000256" key="7">
    <source>
        <dbReference type="SAM" id="MobiDB-lite"/>
    </source>
</evidence>
<evidence type="ECO:0000256" key="2">
    <source>
        <dbReference type="ARBA" id="ARBA00022771"/>
    </source>
</evidence>
<dbReference type="SMART" id="SM00322">
    <property type="entry name" value="KH"/>
    <property type="match status" value="1"/>
</dbReference>
<dbReference type="PANTHER" id="PTHR11208">
    <property type="entry name" value="RNA-BINDING PROTEIN RELATED"/>
    <property type="match status" value="1"/>
</dbReference>
<name>A0A5A8ECK5_CAFRO</name>
<dbReference type="AlphaFoldDB" id="A0A5A8ECK5"/>
<evidence type="ECO:0000256" key="4">
    <source>
        <dbReference type="ARBA" id="ARBA00022884"/>
    </source>
</evidence>
<evidence type="ECO:0000256" key="6">
    <source>
        <dbReference type="RuleBase" id="RU367126"/>
    </source>
</evidence>
<comment type="function">
    <text evidence="6">Necessary for the splicing of pre-mRNA. Has a role in the recognition of the branch site (5'-UACUAAC-3'), the pyrimidine tract and the 3'-splice site at the 3'-end of introns.</text>
</comment>